<reference evidence="1" key="1">
    <citation type="submission" date="2022-09" db="EMBL/GenBank/DDBJ databases">
        <title>Intensive care unit water sources are persistently colonized with multi-drug resistant bacteria and are the site of extensive horizontal gene transfer of antibiotic resistance genes.</title>
        <authorList>
            <person name="Diorio-Toth L."/>
        </authorList>
    </citation>
    <scope>NUCLEOTIDE SEQUENCE</scope>
    <source>
        <strain evidence="1">GD04146</strain>
    </source>
</reference>
<dbReference type="InterPro" id="IPR053842">
    <property type="entry name" value="NikA-like"/>
</dbReference>
<organism evidence="1 2">
    <name type="scientific">Aquipseudomonas alcaligenes</name>
    <name type="common">Pseudomonas alcaligenes</name>
    <dbReference type="NCBI Taxonomy" id="43263"/>
    <lineage>
        <taxon>Bacteria</taxon>
        <taxon>Pseudomonadati</taxon>
        <taxon>Pseudomonadota</taxon>
        <taxon>Gammaproteobacteria</taxon>
        <taxon>Pseudomonadales</taxon>
        <taxon>Pseudomonadaceae</taxon>
        <taxon>Aquipseudomonas</taxon>
    </lineage>
</organism>
<dbReference type="Proteomes" id="UP001158058">
    <property type="component" value="Unassembled WGS sequence"/>
</dbReference>
<dbReference type="Pfam" id="PF21983">
    <property type="entry name" value="NikA-like"/>
    <property type="match status" value="1"/>
</dbReference>
<protein>
    <submittedName>
        <fullName evidence="1">Conjugal transfer protein TraJ</fullName>
    </submittedName>
</protein>
<proteinExistence type="predicted"/>
<dbReference type="EMBL" id="JAODZF010000016">
    <property type="protein sequence ID" value="MDH0144413.1"/>
    <property type="molecule type" value="Genomic_DNA"/>
</dbReference>
<sequence>MGESTSRRQEPPIKVYCLPHERELILRNAQASGHSASRYLLLVGQGYEVTSILDYQYVEELARVNADQARLGNLLKLALTHYDHLPAYGQMQTSRTLQGLVEEIRESQQTLRSTMSALVTPITARRTRP</sequence>
<gene>
    <name evidence="1" type="ORF">N7380_19020</name>
</gene>
<name>A0AB73I764_AQUAC</name>
<dbReference type="RefSeq" id="WP_280003253.1">
    <property type="nucleotide sequence ID" value="NZ_JAODZF010000016.1"/>
</dbReference>
<accession>A0AB73I764</accession>
<evidence type="ECO:0000313" key="2">
    <source>
        <dbReference type="Proteomes" id="UP001158058"/>
    </source>
</evidence>
<evidence type="ECO:0000313" key="1">
    <source>
        <dbReference type="EMBL" id="MDH0144413.1"/>
    </source>
</evidence>
<dbReference type="AlphaFoldDB" id="A0AB73I764"/>
<comment type="caution">
    <text evidence="1">The sequence shown here is derived from an EMBL/GenBank/DDBJ whole genome shotgun (WGS) entry which is preliminary data.</text>
</comment>